<evidence type="ECO:0000313" key="1">
    <source>
        <dbReference type="EMBL" id="AWR95941.1"/>
    </source>
</evidence>
<organism evidence="1 2">
    <name type="scientific">Acidianus brierleyi</name>
    <dbReference type="NCBI Taxonomy" id="41673"/>
    <lineage>
        <taxon>Archaea</taxon>
        <taxon>Thermoproteota</taxon>
        <taxon>Thermoprotei</taxon>
        <taxon>Sulfolobales</taxon>
        <taxon>Sulfolobaceae</taxon>
        <taxon>Acidianus</taxon>
    </lineage>
</organism>
<name>A0A2U9IIV8_9CREN</name>
<dbReference type="OrthoDB" id="37952at2157"/>
<dbReference type="AlphaFoldDB" id="A0A2U9IIV8"/>
<gene>
    <name evidence="1" type="ORF">DFR85_07475</name>
</gene>
<dbReference type="KEGG" id="abri:DFR85_07475"/>
<dbReference type="Proteomes" id="UP000248044">
    <property type="component" value="Chromosome"/>
</dbReference>
<proteinExistence type="predicted"/>
<keyword evidence="2" id="KW-1185">Reference proteome</keyword>
<sequence>MSQILIAGVRIQKLVKRIGRNGKLYEYSQYFVYVPKAYEKYVIGNEWIVTVWIDNEIYPIGLRGLSRHNKYYIISLPSNLAYYWEKAIGKGVDVVLSRP</sequence>
<protein>
    <submittedName>
        <fullName evidence="1">Uncharacterized protein</fullName>
    </submittedName>
</protein>
<evidence type="ECO:0000313" key="2">
    <source>
        <dbReference type="Proteomes" id="UP000248044"/>
    </source>
</evidence>
<reference evidence="1 2" key="1">
    <citation type="submission" date="2018-05" db="EMBL/GenBank/DDBJ databases">
        <title>Complete Genome Sequences of Extremely Thermoacidophilic, Metal-Mobilizing Type-Strain Members of the Archaeal Family Sulfolobaceae: Acidianus brierleyi DSM-1651T, Acidianus sulfidivorans DSM-18786T, Metallosphaera hakonensis DSM-7519T, and Metallosphaera prunae DSM-10039T.</title>
        <authorList>
            <person name="Counts J.A."/>
            <person name="Kelly R.M."/>
        </authorList>
    </citation>
    <scope>NUCLEOTIDE SEQUENCE [LARGE SCALE GENOMIC DNA]</scope>
    <source>
        <strain evidence="1 2">DSM 1651</strain>
    </source>
</reference>
<accession>A0A2U9IIV8</accession>
<dbReference type="EMBL" id="CP029289">
    <property type="protein sequence ID" value="AWR95941.1"/>
    <property type="molecule type" value="Genomic_DNA"/>
</dbReference>